<protein>
    <submittedName>
        <fullName evidence="1">Uncharacterized protein</fullName>
    </submittedName>
</protein>
<accession>A0A1Y3BDB3</accession>
<evidence type="ECO:0000313" key="1">
    <source>
        <dbReference type="EMBL" id="OTF78004.1"/>
    </source>
</evidence>
<dbReference type="Proteomes" id="UP000194236">
    <property type="component" value="Unassembled WGS sequence"/>
</dbReference>
<evidence type="ECO:0000313" key="2">
    <source>
        <dbReference type="Proteomes" id="UP000194236"/>
    </source>
</evidence>
<dbReference type="AlphaFoldDB" id="A0A1Y3BDB3"/>
<sequence length="99" mass="11713">MDDHQTKTTKYIDKPIDEYDKCMKLIDEKSIQQQQQQQSLMGKLVGKCCPEPEDCKCFLMDRTNKIIKQACPELLTKNSANVCHSIRHRRRTIMDRLFH</sequence>
<proteinExistence type="predicted"/>
<organism evidence="1 2">
    <name type="scientific">Euroglyphus maynei</name>
    <name type="common">Mayne's house dust mite</name>
    <dbReference type="NCBI Taxonomy" id="6958"/>
    <lineage>
        <taxon>Eukaryota</taxon>
        <taxon>Metazoa</taxon>
        <taxon>Ecdysozoa</taxon>
        <taxon>Arthropoda</taxon>
        <taxon>Chelicerata</taxon>
        <taxon>Arachnida</taxon>
        <taxon>Acari</taxon>
        <taxon>Acariformes</taxon>
        <taxon>Sarcoptiformes</taxon>
        <taxon>Astigmata</taxon>
        <taxon>Psoroptidia</taxon>
        <taxon>Analgoidea</taxon>
        <taxon>Pyroglyphidae</taxon>
        <taxon>Pyroglyphinae</taxon>
        <taxon>Euroglyphus</taxon>
    </lineage>
</organism>
<dbReference type="EMBL" id="MUJZ01029937">
    <property type="protein sequence ID" value="OTF78004.1"/>
    <property type="molecule type" value="Genomic_DNA"/>
</dbReference>
<gene>
    <name evidence="1" type="ORF">BLA29_010394</name>
</gene>
<keyword evidence="2" id="KW-1185">Reference proteome</keyword>
<dbReference type="OrthoDB" id="10481224at2759"/>
<reference evidence="1 2" key="1">
    <citation type="submission" date="2017-03" db="EMBL/GenBank/DDBJ databases">
        <title>Genome Survey of Euroglyphus maynei.</title>
        <authorList>
            <person name="Arlian L.G."/>
            <person name="Morgan M.S."/>
            <person name="Rider S.D."/>
        </authorList>
    </citation>
    <scope>NUCLEOTIDE SEQUENCE [LARGE SCALE GENOMIC DNA]</scope>
    <source>
        <strain evidence="1">Arlian Lab</strain>
        <tissue evidence="1">Whole body</tissue>
    </source>
</reference>
<name>A0A1Y3BDB3_EURMA</name>
<comment type="caution">
    <text evidence="1">The sequence shown here is derived from an EMBL/GenBank/DDBJ whole genome shotgun (WGS) entry which is preliminary data.</text>
</comment>